<comment type="caution">
    <text evidence="1">The sequence shown here is derived from an EMBL/GenBank/DDBJ whole genome shotgun (WGS) entry which is preliminary data.</text>
</comment>
<evidence type="ECO:0000313" key="2">
    <source>
        <dbReference type="EMBL" id="PWJ53438.1"/>
    </source>
</evidence>
<organism evidence="1 3">
    <name type="scientific">Quadrisphaera granulorum</name>
    <dbReference type="NCBI Taxonomy" id="317664"/>
    <lineage>
        <taxon>Bacteria</taxon>
        <taxon>Bacillati</taxon>
        <taxon>Actinomycetota</taxon>
        <taxon>Actinomycetes</taxon>
        <taxon>Kineosporiales</taxon>
        <taxon>Kineosporiaceae</taxon>
        <taxon>Quadrisphaera</taxon>
    </lineage>
</organism>
<reference evidence="1 3" key="1">
    <citation type="submission" date="2018-03" db="EMBL/GenBank/DDBJ databases">
        <title>Genomic Encyclopedia of Archaeal and Bacterial Type Strains, Phase II (KMG-II): from individual species to whole genera.</title>
        <authorList>
            <person name="Goeker M."/>
        </authorList>
    </citation>
    <scope>NUCLEOTIDE SEQUENCE [LARGE SCALE GENOMIC DNA]</scope>
    <source>
        <strain evidence="1 3">DSM 44889</strain>
    </source>
</reference>
<dbReference type="EMBL" id="QGDQ01000012">
    <property type="protein sequence ID" value="PWJ53434.1"/>
    <property type="molecule type" value="Genomic_DNA"/>
</dbReference>
<dbReference type="Proteomes" id="UP000245469">
    <property type="component" value="Unassembled WGS sequence"/>
</dbReference>
<keyword evidence="3" id="KW-1185">Reference proteome</keyword>
<sequence>MIAQARLRFEVLTALRTRTEVRTHRLLSSTKSDDEVRRVMQAATEAYAAECDELEDELGWRTPQTKGVWTCTGRPA</sequence>
<dbReference type="AlphaFoldDB" id="A0A316A996"/>
<accession>A0A316A996</accession>
<name>A0A316A996_9ACTN</name>
<evidence type="ECO:0000313" key="1">
    <source>
        <dbReference type="EMBL" id="PWJ53434.1"/>
    </source>
</evidence>
<gene>
    <name evidence="1" type="ORF">BXY45_1124</name>
    <name evidence="2" type="ORF">BXY45_1128</name>
</gene>
<protein>
    <submittedName>
        <fullName evidence="1">Uncharacterized protein</fullName>
    </submittedName>
</protein>
<proteinExistence type="predicted"/>
<dbReference type="EMBL" id="QGDQ01000012">
    <property type="protein sequence ID" value="PWJ53438.1"/>
    <property type="molecule type" value="Genomic_DNA"/>
</dbReference>
<evidence type="ECO:0000313" key="3">
    <source>
        <dbReference type="Proteomes" id="UP000245469"/>
    </source>
</evidence>